<dbReference type="InterPro" id="IPR020583">
    <property type="entry name" value="Inositol_monoP_metal-BS"/>
</dbReference>
<dbReference type="GO" id="GO:0006020">
    <property type="term" value="P:inositol metabolic process"/>
    <property type="evidence" value="ECO:0007669"/>
    <property type="project" value="TreeGrafter"/>
</dbReference>
<dbReference type="PROSITE" id="PS00630">
    <property type="entry name" value="IMP_2"/>
    <property type="match status" value="1"/>
</dbReference>
<keyword evidence="10" id="KW-1185">Reference proteome</keyword>
<dbReference type="PROSITE" id="PS00629">
    <property type="entry name" value="IMP_1"/>
    <property type="match status" value="1"/>
</dbReference>
<feature type="binding site" evidence="7">
    <location>
        <position position="88"/>
    </location>
    <ligand>
        <name>Mg(2+)</name>
        <dbReference type="ChEBI" id="CHEBI:18420"/>
        <label>1</label>
        <note>catalytic</note>
    </ligand>
</feature>
<feature type="binding site" evidence="7">
    <location>
        <position position="213"/>
    </location>
    <ligand>
        <name>Mg(2+)</name>
        <dbReference type="ChEBI" id="CHEBI:18420"/>
        <label>1</label>
        <note>catalytic</note>
    </ligand>
</feature>
<dbReference type="Proteomes" id="UP000266292">
    <property type="component" value="Chromosome"/>
</dbReference>
<comment type="cofactor">
    <cofactor evidence="2 7 8">
        <name>Mg(2+)</name>
        <dbReference type="ChEBI" id="CHEBI:18420"/>
    </cofactor>
</comment>
<dbReference type="SUPFAM" id="SSF56655">
    <property type="entry name" value="Carbohydrate phosphatase"/>
    <property type="match status" value="1"/>
</dbReference>
<dbReference type="GO" id="GO:0008934">
    <property type="term" value="F:inositol monophosphate 1-phosphatase activity"/>
    <property type="evidence" value="ECO:0007669"/>
    <property type="project" value="InterPro"/>
</dbReference>
<dbReference type="InterPro" id="IPR033942">
    <property type="entry name" value="IMPase"/>
</dbReference>
<feature type="binding site" evidence="7">
    <location>
        <position position="87"/>
    </location>
    <ligand>
        <name>Mg(2+)</name>
        <dbReference type="ChEBI" id="CHEBI:18420"/>
        <label>1</label>
        <note>catalytic</note>
    </ligand>
</feature>
<feature type="binding site" evidence="7">
    <location>
        <position position="69"/>
    </location>
    <ligand>
        <name>Mg(2+)</name>
        <dbReference type="ChEBI" id="CHEBI:18420"/>
        <label>1</label>
        <note>catalytic</note>
    </ligand>
</feature>
<evidence type="ECO:0000256" key="6">
    <source>
        <dbReference type="ARBA" id="ARBA00022842"/>
    </source>
</evidence>
<proteinExistence type="inferred from homology"/>
<dbReference type="PRINTS" id="PR01959">
    <property type="entry name" value="SBIMPHPHTASE"/>
</dbReference>
<dbReference type="EC" id="3.1.3.25" evidence="8"/>
<dbReference type="Gene3D" id="3.40.190.80">
    <property type="match status" value="1"/>
</dbReference>
<dbReference type="InterPro" id="IPR022337">
    <property type="entry name" value="Inositol_monophosphatase_SuhB"/>
</dbReference>
<dbReference type="AlphaFoldDB" id="A0A1X9YVY9"/>
<dbReference type="PANTHER" id="PTHR20854">
    <property type="entry name" value="INOSITOL MONOPHOSPHATASE"/>
    <property type="match status" value="1"/>
</dbReference>
<keyword evidence="6 7" id="KW-0460">Magnesium</keyword>
<comment type="similarity">
    <text evidence="3 8">Belongs to the inositol monophosphatase superfamily.</text>
</comment>
<protein>
    <recommendedName>
        <fullName evidence="8">Inositol-1-monophosphatase</fullName>
        <ecNumber evidence="8">3.1.3.25</ecNumber>
    </recommendedName>
</protein>
<dbReference type="CDD" id="cd01639">
    <property type="entry name" value="IMPase"/>
    <property type="match status" value="1"/>
</dbReference>
<sequence length="267" mass="29515">MNLQETANKLNILCRSVGTFISQEGERFDRSKVEMKGFNDLVSYVDKEAEKQLVDGLQSILPEAGFITEEGTATTRGERYNWVIDPLDGTTNFTHSLPVYCVSVGLLDGDKVVLGTVYDPNRDECFWAYKGGGAYCNDTAIKVSDAPALKDGLIATGFPYHDFGLTQQYLQVLGSFMSKSHGVRRMGSAAIDLVYVACGRFEGFFEYNLNPWDVAAGAVIVQEAGGRVSKFTEDGDFVFGREIIASNGHVHPEMQQTIAEFWKKDLD</sequence>
<dbReference type="EMBL" id="CP021235">
    <property type="protein sequence ID" value="ARS37003.1"/>
    <property type="molecule type" value="Genomic_DNA"/>
</dbReference>
<dbReference type="GO" id="GO:0007165">
    <property type="term" value="P:signal transduction"/>
    <property type="evidence" value="ECO:0007669"/>
    <property type="project" value="TreeGrafter"/>
</dbReference>
<evidence type="ECO:0000256" key="1">
    <source>
        <dbReference type="ARBA" id="ARBA00001033"/>
    </source>
</evidence>
<evidence type="ECO:0000256" key="7">
    <source>
        <dbReference type="PIRSR" id="PIRSR600760-2"/>
    </source>
</evidence>
<evidence type="ECO:0000313" key="9">
    <source>
        <dbReference type="EMBL" id="ARS37003.1"/>
    </source>
</evidence>
<dbReference type="OrthoDB" id="9772456at2"/>
<keyword evidence="5 8" id="KW-0378">Hydrolase</keyword>
<evidence type="ECO:0000256" key="4">
    <source>
        <dbReference type="ARBA" id="ARBA00022723"/>
    </source>
</evidence>
<reference evidence="10" key="1">
    <citation type="submission" date="2017-05" db="EMBL/GenBank/DDBJ databases">
        <authorList>
            <person name="Ray J."/>
            <person name="Price M."/>
            <person name="Deutschbauer A."/>
        </authorList>
    </citation>
    <scope>NUCLEOTIDE SEQUENCE [LARGE SCALE GENOMIC DNA]</scope>
    <source>
        <strain evidence="10">DSM 19842</strain>
    </source>
</reference>
<evidence type="ECO:0000313" key="10">
    <source>
        <dbReference type="Proteomes" id="UP000266292"/>
    </source>
</evidence>
<dbReference type="InterPro" id="IPR000760">
    <property type="entry name" value="Inositol_monophosphatase-like"/>
</dbReference>
<dbReference type="STRING" id="709015.GCA_000472485_03450"/>
<name>A0A1X9YVY9_9BACT</name>
<dbReference type="InterPro" id="IPR020550">
    <property type="entry name" value="Inositol_monophosphatase_CS"/>
</dbReference>
<dbReference type="RefSeq" id="WP_025608620.1">
    <property type="nucleotide sequence ID" value="NZ_CP021235.1"/>
</dbReference>
<dbReference type="GO" id="GO:0046854">
    <property type="term" value="P:phosphatidylinositol phosphate biosynthetic process"/>
    <property type="evidence" value="ECO:0007669"/>
    <property type="project" value="InterPro"/>
</dbReference>
<dbReference type="Pfam" id="PF00459">
    <property type="entry name" value="Inositol_P"/>
    <property type="match status" value="1"/>
</dbReference>
<evidence type="ECO:0000256" key="8">
    <source>
        <dbReference type="RuleBase" id="RU364068"/>
    </source>
</evidence>
<keyword evidence="4 7" id="KW-0479">Metal-binding</keyword>
<dbReference type="PRINTS" id="PR00377">
    <property type="entry name" value="IMPHPHTASES"/>
</dbReference>
<dbReference type="FunFam" id="3.30.540.10:FF:000003">
    <property type="entry name" value="Inositol-1-monophosphatase"/>
    <property type="match status" value="1"/>
</dbReference>
<dbReference type="Gene3D" id="3.30.540.10">
    <property type="entry name" value="Fructose-1,6-Bisphosphatase, subunit A, domain 1"/>
    <property type="match status" value="1"/>
</dbReference>
<evidence type="ECO:0000256" key="5">
    <source>
        <dbReference type="ARBA" id="ARBA00022801"/>
    </source>
</evidence>
<evidence type="ECO:0000256" key="2">
    <source>
        <dbReference type="ARBA" id="ARBA00001946"/>
    </source>
</evidence>
<dbReference type="PANTHER" id="PTHR20854:SF4">
    <property type="entry name" value="INOSITOL-1-MONOPHOSPHATASE-RELATED"/>
    <property type="match status" value="1"/>
</dbReference>
<dbReference type="GO" id="GO:0046872">
    <property type="term" value="F:metal ion binding"/>
    <property type="evidence" value="ECO:0007669"/>
    <property type="project" value="UniProtKB-KW"/>
</dbReference>
<dbReference type="KEGG" id="pact:CA264_17090"/>
<organism evidence="9 10">
    <name type="scientific">Pontibacter actiniarum</name>
    <dbReference type="NCBI Taxonomy" id="323450"/>
    <lineage>
        <taxon>Bacteria</taxon>
        <taxon>Pseudomonadati</taxon>
        <taxon>Bacteroidota</taxon>
        <taxon>Cytophagia</taxon>
        <taxon>Cytophagales</taxon>
        <taxon>Hymenobacteraceae</taxon>
        <taxon>Pontibacter</taxon>
    </lineage>
</organism>
<evidence type="ECO:0000256" key="3">
    <source>
        <dbReference type="ARBA" id="ARBA00009759"/>
    </source>
</evidence>
<gene>
    <name evidence="9" type="ORF">CA264_17090</name>
</gene>
<accession>A0A1X9YVY9</accession>
<feature type="binding site" evidence="7">
    <location>
        <position position="85"/>
    </location>
    <ligand>
        <name>Mg(2+)</name>
        <dbReference type="ChEBI" id="CHEBI:18420"/>
        <label>1</label>
        <note>catalytic</note>
    </ligand>
</feature>
<comment type="catalytic activity">
    <reaction evidence="1 8">
        <text>a myo-inositol phosphate + H2O = myo-inositol + phosphate</text>
        <dbReference type="Rhea" id="RHEA:24056"/>
        <dbReference type="ChEBI" id="CHEBI:15377"/>
        <dbReference type="ChEBI" id="CHEBI:17268"/>
        <dbReference type="ChEBI" id="CHEBI:43474"/>
        <dbReference type="ChEBI" id="CHEBI:84139"/>
        <dbReference type="EC" id="3.1.3.25"/>
    </reaction>
</comment>